<evidence type="ECO:0000256" key="4">
    <source>
        <dbReference type="ARBA" id="ARBA00022837"/>
    </source>
</evidence>
<evidence type="ECO:0000256" key="1">
    <source>
        <dbReference type="ARBA" id="ARBA00001913"/>
    </source>
</evidence>
<dbReference type="PANTHER" id="PTHR35803">
    <property type="entry name" value="GLUCAN 1,4-ALPHA-GLUCOSIDASE SUSB-RELATED"/>
    <property type="match status" value="1"/>
</dbReference>
<keyword evidence="3" id="KW-0378">Hydrolase</keyword>
<dbReference type="InterPro" id="IPR029486">
    <property type="entry name" value="GH97_N"/>
</dbReference>
<comment type="caution">
    <text evidence="10">The sequence shown here is derived from an EMBL/GenBank/DDBJ whole genome shotgun (WGS) entry which is preliminary data.</text>
</comment>
<feature type="chain" id="PRO_5014787104" evidence="6">
    <location>
        <begin position="20"/>
        <end position="644"/>
    </location>
</feature>
<dbReference type="Gene3D" id="2.60.40.1180">
    <property type="entry name" value="Golgi alpha-mannosidase II"/>
    <property type="match status" value="1"/>
</dbReference>
<evidence type="ECO:0000259" key="7">
    <source>
        <dbReference type="Pfam" id="PF10566"/>
    </source>
</evidence>
<gene>
    <name evidence="10" type="ORF">APR41_11380</name>
</gene>
<dbReference type="Gene3D" id="3.20.20.70">
    <property type="entry name" value="Aldolase class I"/>
    <property type="match status" value="1"/>
</dbReference>
<feature type="domain" description="Glycosyl-hydrolase 97 C-terminal oligomerisation" evidence="9">
    <location>
        <begin position="556"/>
        <end position="642"/>
    </location>
</feature>
<dbReference type="STRING" id="447422.SAMN05660903_02230"/>
<name>A0A2N0TMA7_9FLAO</name>
<dbReference type="Pfam" id="PF10566">
    <property type="entry name" value="Glyco_hydro_97"/>
    <property type="match status" value="1"/>
</dbReference>
<protein>
    <submittedName>
        <fullName evidence="10">Alpha-glucosidase</fullName>
    </submittedName>
</protein>
<keyword evidence="5" id="KW-0326">Glycosidase</keyword>
<dbReference type="InterPro" id="IPR052720">
    <property type="entry name" value="Glycosyl_hydrolase_97"/>
</dbReference>
<keyword evidence="6" id="KW-0732">Signal</keyword>
<comment type="cofactor">
    <cofactor evidence="1">
        <name>Ca(2+)</name>
        <dbReference type="ChEBI" id="CHEBI:29108"/>
    </cofactor>
</comment>
<dbReference type="InterPro" id="IPR017853">
    <property type="entry name" value="GH"/>
</dbReference>
<dbReference type="InterPro" id="IPR013785">
    <property type="entry name" value="Aldolase_TIM"/>
</dbReference>
<dbReference type="Gene3D" id="2.70.98.10">
    <property type="match status" value="1"/>
</dbReference>
<dbReference type="OrthoDB" id="57532at2"/>
<dbReference type="RefSeq" id="WP_079713289.1">
    <property type="nucleotide sequence ID" value="NZ_FUZC01000008.1"/>
</dbReference>
<organism evidence="10 11">
    <name type="scientific">Salegentibacter salinarum</name>
    <dbReference type="NCBI Taxonomy" id="447422"/>
    <lineage>
        <taxon>Bacteria</taxon>
        <taxon>Pseudomonadati</taxon>
        <taxon>Bacteroidota</taxon>
        <taxon>Flavobacteriia</taxon>
        <taxon>Flavobacteriales</taxon>
        <taxon>Flavobacteriaceae</taxon>
        <taxon>Salegentibacter</taxon>
    </lineage>
</organism>
<keyword evidence="11" id="KW-1185">Reference proteome</keyword>
<feature type="domain" description="Glycosyl-hydrolase 97 N-terminal" evidence="8">
    <location>
        <begin position="24"/>
        <end position="287"/>
    </location>
</feature>
<dbReference type="GO" id="GO:0016798">
    <property type="term" value="F:hydrolase activity, acting on glycosyl bonds"/>
    <property type="evidence" value="ECO:0007669"/>
    <property type="project" value="UniProtKB-KW"/>
</dbReference>
<dbReference type="InterPro" id="IPR014718">
    <property type="entry name" value="GH-type_carb-bd"/>
</dbReference>
<feature type="domain" description="Glycosyl-hydrolase 97 catalytic" evidence="7">
    <location>
        <begin position="306"/>
        <end position="457"/>
    </location>
</feature>
<dbReference type="AlphaFoldDB" id="A0A2N0TMA7"/>
<sequence>MKNILLLFWLMGIFPFVVAQESTVKSPDEALKLEVYLESGQPTYSVFYNNEVVLERSRLGLKTNISDYSKALNFAGSKTNSVEKNYESPKLKDSEINYSAQELTATFTTQKGRKMDVIFRVSNNDIAFRYHLHKYSDTIAHVVTKEFTGFNFPETAKSFLTPQSKSMVGFQRTKPSYEEGYYLDQDITAASAHNMGYTFPGLFKTEDRWILISETGVDGTYVGAHLSDPNAEGEYTIAFPDSTENNDFGSTGAAISLPFSTPWRTITVGENLKPIVETTIPFDVQEPLYEATQDYEFGRGVWSWIMWQDASMNYDDQITYIDFAAEMGYEYILIDALWDQKIGYDRMEELIEYAKSKNVDVFLWYNSNGVANDAPMTPRHKMHRAITRKQEMKWLQKNGVKGLKVDFMGGDKQETILLYEDIMSDANDHGLMMIFHGATLPRGWEIMYPNFISTEAVLASENLMFSQYANDQEARSAAIHPFIRNTVGSMDFGGTVLNERYNRNNDGGNVRKTSDAFQLATAVLFQTPVQFFALTPNNLEDAPEFAVDFMKNVPTTWDETIFIDGYPGEYSIIARRHKEQWYIAGINASKKAKKVSFSLPELEGNKFSIINDFGKGQSEKKEIKQKKGKFEVTIQPQGGFIITN</sequence>
<keyword evidence="4" id="KW-0106">Calcium</keyword>
<dbReference type="InterPro" id="IPR019563">
    <property type="entry name" value="GH97_catalytic"/>
</dbReference>
<evidence type="ECO:0000259" key="9">
    <source>
        <dbReference type="Pfam" id="PF14509"/>
    </source>
</evidence>
<evidence type="ECO:0000256" key="2">
    <source>
        <dbReference type="ARBA" id="ARBA00011245"/>
    </source>
</evidence>
<reference evidence="10 11" key="1">
    <citation type="submission" date="2015-10" db="EMBL/GenBank/DDBJ databases">
        <title>Draft genome sequence of Salegentibacter salinarum KCTC 12975.</title>
        <authorList>
            <person name="Lin W."/>
            <person name="Zheng Q."/>
        </authorList>
    </citation>
    <scope>NUCLEOTIDE SEQUENCE [LARGE SCALE GENOMIC DNA]</scope>
    <source>
        <strain evidence="10 11">KCTC 12975</strain>
    </source>
</reference>
<evidence type="ECO:0000313" key="10">
    <source>
        <dbReference type="EMBL" id="PKD15875.1"/>
    </source>
</evidence>
<dbReference type="EMBL" id="LKTS01000048">
    <property type="protein sequence ID" value="PKD15875.1"/>
    <property type="molecule type" value="Genomic_DNA"/>
</dbReference>
<dbReference type="Pfam" id="PF14509">
    <property type="entry name" value="GH97_C"/>
    <property type="match status" value="1"/>
</dbReference>
<accession>A0A2N0TMA7</accession>
<evidence type="ECO:0000259" key="8">
    <source>
        <dbReference type="Pfam" id="PF14508"/>
    </source>
</evidence>
<comment type="subunit">
    <text evidence="2">Monomer.</text>
</comment>
<dbReference type="GO" id="GO:0030246">
    <property type="term" value="F:carbohydrate binding"/>
    <property type="evidence" value="ECO:0007669"/>
    <property type="project" value="InterPro"/>
</dbReference>
<evidence type="ECO:0000256" key="3">
    <source>
        <dbReference type="ARBA" id="ARBA00022801"/>
    </source>
</evidence>
<evidence type="ECO:0000256" key="6">
    <source>
        <dbReference type="SAM" id="SignalP"/>
    </source>
</evidence>
<dbReference type="Pfam" id="PF14508">
    <property type="entry name" value="GH97_N"/>
    <property type="match status" value="1"/>
</dbReference>
<dbReference type="Proteomes" id="UP000232673">
    <property type="component" value="Unassembled WGS sequence"/>
</dbReference>
<feature type="signal peptide" evidence="6">
    <location>
        <begin position="1"/>
        <end position="19"/>
    </location>
</feature>
<dbReference type="PANTHER" id="PTHR35803:SF2">
    <property type="entry name" value="RETAINING ALPHA-GALACTOSIDASE"/>
    <property type="match status" value="1"/>
</dbReference>
<proteinExistence type="predicted"/>
<dbReference type="InterPro" id="IPR013780">
    <property type="entry name" value="Glyco_hydro_b"/>
</dbReference>
<dbReference type="InterPro" id="IPR029483">
    <property type="entry name" value="GH97_C"/>
</dbReference>
<dbReference type="SUPFAM" id="SSF51445">
    <property type="entry name" value="(Trans)glycosidases"/>
    <property type="match status" value="1"/>
</dbReference>
<evidence type="ECO:0000256" key="5">
    <source>
        <dbReference type="ARBA" id="ARBA00023295"/>
    </source>
</evidence>
<evidence type="ECO:0000313" key="11">
    <source>
        <dbReference type="Proteomes" id="UP000232673"/>
    </source>
</evidence>